<sequence>MIITFKPWKPYIIVSYVIVGITILPFGLFAIFPELNIKFLFGILFITMVSGLIINFFFSTEYIFNLNRKELKRKRLGYGQKILNFSEIYKIEKMETGGNNNLISYSVIMKDDKFGHGYKLNLSTIENSKYGEILKEKITQINTHL</sequence>
<feature type="transmembrane region" description="Helical" evidence="1">
    <location>
        <begin position="39"/>
        <end position="64"/>
    </location>
</feature>
<evidence type="ECO:0000313" key="2">
    <source>
        <dbReference type="EMBL" id="TDG35577.1"/>
    </source>
</evidence>
<keyword evidence="3" id="KW-1185">Reference proteome</keyword>
<protein>
    <submittedName>
        <fullName evidence="2">Uncharacterized protein</fullName>
    </submittedName>
</protein>
<proteinExistence type="predicted"/>
<comment type="caution">
    <text evidence="2">The sequence shown here is derived from an EMBL/GenBank/DDBJ whole genome shotgun (WGS) entry which is preliminary data.</text>
</comment>
<keyword evidence="1" id="KW-0472">Membrane</keyword>
<evidence type="ECO:0000313" key="3">
    <source>
        <dbReference type="Proteomes" id="UP000295668"/>
    </source>
</evidence>
<name>A0A4R5MIW6_9SPHI</name>
<accession>A0A4R5MIW6</accession>
<keyword evidence="1" id="KW-0812">Transmembrane</keyword>
<dbReference type="Proteomes" id="UP000295668">
    <property type="component" value="Unassembled WGS sequence"/>
</dbReference>
<gene>
    <name evidence="2" type="ORF">EZJ43_13220</name>
</gene>
<organism evidence="2 3">
    <name type="scientific">Pedobacter changchengzhani</name>
    <dbReference type="NCBI Taxonomy" id="2529274"/>
    <lineage>
        <taxon>Bacteria</taxon>
        <taxon>Pseudomonadati</taxon>
        <taxon>Bacteroidota</taxon>
        <taxon>Sphingobacteriia</taxon>
        <taxon>Sphingobacteriales</taxon>
        <taxon>Sphingobacteriaceae</taxon>
        <taxon>Pedobacter</taxon>
    </lineage>
</organism>
<feature type="transmembrane region" description="Helical" evidence="1">
    <location>
        <begin position="12"/>
        <end position="33"/>
    </location>
</feature>
<dbReference type="AlphaFoldDB" id="A0A4R5MIW6"/>
<evidence type="ECO:0000256" key="1">
    <source>
        <dbReference type="SAM" id="Phobius"/>
    </source>
</evidence>
<keyword evidence="1" id="KW-1133">Transmembrane helix</keyword>
<dbReference type="EMBL" id="SJCY01000009">
    <property type="protein sequence ID" value="TDG35577.1"/>
    <property type="molecule type" value="Genomic_DNA"/>
</dbReference>
<reference evidence="2 3" key="1">
    <citation type="submission" date="2019-02" db="EMBL/GenBank/DDBJ databases">
        <title>Pedobacter sp. nov., a novel speices isolated from soil of pinguins habitat in Antarcitica.</title>
        <authorList>
            <person name="He R.-H."/>
        </authorList>
    </citation>
    <scope>NUCLEOTIDE SEQUENCE [LARGE SCALE GENOMIC DNA]</scope>
    <source>
        <strain evidence="2 3">E01020</strain>
    </source>
</reference>
<dbReference type="RefSeq" id="WP_133263187.1">
    <property type="nucleotide sequence ID" value="NZ_SJCY01000009.1"/>
</dbReference>